<comment type="caution">
    <text evidence="2">The sequence shown here is derived from an EMBL/GenBank/DDBJ whole genome shotgun (WGS) entry which is preliminary data.</text>
</comment>
<sequence>MGLPTSLSSSEGPLLTPPADNRNPRKVDWDSYREELGLLLGGNVFNFPSLADIDMTVDNVQSAIVQSFNSNSRVASSGLPRRVPWWCKDLGDLRKECRKLFNKAKKTGDCQLQSMLFTAVAAVLVASLGPVAADDGGCKDGGVESFSAGYYTANVGFHEESMLGITLGGGEAGMKLFKVVKQCLEDHQQCNADSVAYTFGQALARARSVSLRGYFKHIALTVGRSLFKFGILNCSNSVALSSEFLHFGMVEFDKYPKDLYNFKDYMDTSVYALVDLVLAHGISLEDTAQDIADTFYETYRDEQPDCKFGKLSN</sequence>
<organism evidence="2 3">
    <name type="scientific">Oedothorax gibbosus</name>
    <dbReference type="NCBI Taxonomy" id="931172"/>
    <lineage>
        <taxon>Eukaryota</taxon>
        <taxon>Metazoa</taxon>
        <taxon>Ecdysozoa</taxon>
        <taxon>Arthropoda</taxon>
        <taxon>Chelicerata</taxon>
        <taxon>Arachnida</taxon>
        <taxon>Araneae</taxon>
        <taxon>Araneomorphae</taxon>
        <taxon>Entelegynae</taxon>
        <taxon>Araneoidea</taxon>
        <taxon>Linyphiidae</taxon>
        <taxon>Erigoninae</taxon>
        <taxon>Oedothorax</taxon>
    </lineage>
</organism>
<feature type="compositionally biased region" description="Polar residues" evidence="1">
    <location>
        <begin position="1"/>
        <end position="11"/>
    </location>
</feature>
<accession>A0AAV6VB17</accession>
<gene>
    <name evidence="2" type="ORF">JTE90_011447</name>
</gene>
<evidence type="ECO:0000313" key="2">
    <source>
        <dbReference type="EMBL" id="KAG8193887.1"/>
    </source>
</evidence>
<reference evidence="2 3" key="1">
    <citation type="journal article" date="2022" name="Nat. Ecol. Evol.">
        <title>A masculinizing supergene underlies an exaggerated male reproductive morph in a spider.</title>
        <authorList>
            <person name="Hendrickx F."/>
            <person name="De Corte Z."/>
            <person name="Sonet G."/>
            <person name="Van Belleghem S.M."/>
            <person name="Kostlbacher S."/>
            <person name="Vangestel C."/>
        </authorList>
    </citation>
    <scope>NUCLEOTIDE SEQUENCE [LARGE SCALE GENOMIC DNA]</scope>
    <source>
        <strain evidence="2">W744_W776</strain>
    </source>
</reference>
<dbReference type="EMBL" id="JAFNEN010000113">
    <property type="protein sequence ID" value="KAG8193887.1"/>
    <property type="molecule type" value="Genomic_DNA"/>
</dbReference>
<proteinExistence type="predicted"/>
<protein>
    <submittedName>
        <fullName evidence="2">Uncharacterized protein</fullName>
    </submittedName>
</protein>
<dbReference type="AlphaFoldDB" id="A0AAV6VB17"/>
<name>A0AAV6VB17_9ARAC</name>
<evidence type="ECO:0000313" key="3">
    <source>
        <dbReference type="Proteomes" id="UP000827092"/>
    </source>
</evidence>
<evidence type="ECO:0000256" key="1">
    <source>
        <dbReference type="SAM" id="MobiDB-lite"/>
    </source>
</evidence>
<dbReference type="Proteomes" id="UP000827092">
    <property type="component" value="Unassembled WGS sequence"/>
</dbReference>
<feature type="region of interest" description="Disordered" evidence="1">
    <location>
        <begin position="1"/>
        <end position="26"/>
    </location>
</feature>
<keyword evidence="3" id="KW-1185">Reference proteome</keyword>